<evidence type="ECO:0000256" key="2">
    <source>
        <dbReference type="ARBA" id="ARBA00009810"/>
    </source>
</evidence>
<keyword evidence="9 10" id="KW-0998">Cell outer membrane</keyword>
<keyword evidence="6" id="KW-0732">Signal</keyword>
<evidence type="ECO:0000256" key="8">
    <source>
        <dbReference type="ARBA" id="ARBA00023136"/>
    </source>
</evidence>
<keyword evidence="8 10" id="KW-0472">Membrane</keyword>
<evidence type="ECO:0000256" key="5">
    <source>
        <dbReference type="ARBA" id="ARBA00022692"/>
    </source>
</evidence>
<dbReference type="GO" id="GO:0009279">
    <property type="term" value="C:cell outer membrane"/>
    <property type="evidence" value="ECO:0007669"/>
    <property type="project" value="UniProtKB-SubCell"/>
</dbReference>
<gene>
    <name evidence="15" type="primary">hxuC</name>
    <name evidence="15" type="ORF">SB6422_01796</name>
</gene>
<evidence type="ECO:0000256" key="9">
    <source>
        <dbReference type="ARBA" id="ARBA00023237"/>
    </source>
</evidence>
<reference evidence="15 16" key="1">
    <citation type="submission" date="2019-07" db="EMBL/GenBank/DDBJ databases">
        <authorList>
            <person name="Brisse S."/>
            <person name="Rodrigues C."/>
            <person name="Thorpe H."/>
        </authorList>
    </citation>
    <scope>NUCLEOTIDE SEQUENCE [LARGE SCALE GENOMIC DNA]</scope>
    <source>
        <strain evidence="15">SB6422</strain>
    </source>
</reference>
<dbReference type="InterPro" id="IPR036942">
    <property type="entry name" value="Beta-barrel_TonB_sf"/>
</dbReference>
<dbReference type="CDD" id="cd01347">
    <property type="entry name" value="ligand_gated_channel"/>
    <property type="match status" value="1"/>
</dbReference>
<dbReference type="InterPro" id="IPR039426">
    <property type="entry name" value="TonB-dep_rcpt-like"/>
</dbReference>
<evidence type="ECO:0000313" key="16">
    <source>
        <dbReference type="Proteomes" id="UP000317374"/>
    </source>
</evidence>
<evidence type="ECO:0000256" key="6">
    <source>
        <dbReference type="ARBA" id="ARBA00022729"/>
    </source>
</evidence>
<dbReference type="EMBL" id="CABGGW010000023">
    <property type="protein sequence ID" value="VUS70254.1"/>
    <property type="molecule type" value="Genomic_DNA"/>
</dbReference>
<accession>A0A564KLR8</accession>
<dbReference type="RefSeq" id="WP_142513473.1">
    <property type="nucleotide sequence ID" value="NZ_CABGGW010000023.1"/>
</dbReference>
<keyword evidence="5 10" id="KW-0812">Transmembrane</keyword>
<dbReference type="SUPFAM" id="SSF56935">
    <property type="entry name" value="Porins"/>
    <property type="match status" value="1"/>
</dbReference>
<evidence type="ECO:0000259" key="14">
    <source>
        <dbReference type="Pfam" id="PF07715"/>
    </source>
</evidence>
<dbReference type="GO" id="GO:0015344">
    <property type="term" value="F:siderophore uptake transmembrane transporter activity"/>
    <property type="evidence" value="ECO:0007669"/>
    <property type="project" value="TreeGrafter"/>
</dbReference>
<keyword evidence="4 10" id="KW-1134">Transmembrane beta strand</keyword>
<evidence type="ECO:0000256" key="1">
    <source>
        <dbReference type="ARBA" id="ARBA00004571"/>
    </source>
</evidence>
<dbReference type="GO" id="GO:0015232">
    <property type="term" value="F:heme transmembrane transporter activity"/>
    <property type="evidence" value="ECO:0007669"/>
    <property type="project" value="InterPro"/>
</dbReference>
<dbReference type="PANTHER" id="PTHR30069:SF41">
    <property type="entry name" value="HEME_HEMOPEXIN UTILIZATION PROTEIN C"/>
    <property type="match status" value="1"/>
</dbReference>
<dbReference type="Gene3D" id="2.40.170.20">
    <property type="entry name" value="TonB-dependent receptor, beta-barrel domain"/>
    <property type="match status" value="1"/>
</dbReference>
<evidence type="ECO:0000256" key="10">
    <source>
        <dbReference type="PROSITE-ProRule" id="PRU01360"/>
    </source>
</evidence>
<dbReference type="InterPro" id="IPR000531">
    <property type="entry name" value="Beta-barrel_TonB"/>
</dbReference>
<evidence type="ECO:0000256" key="12">
    <source>
        <dbReference type="RuleBase" id="RU003357"/>
    </source>
</evidence>
<feature type="short sequence motif" description="TonB C-terminal box" evidence="11">
    <location>
        <begin position="678"/>
        <end position="695"/>
    </location>
</feature>
<dbReference type="InterPro" id="IPR012910">
    <property type="entry name" value="Plug_dom"/>
</dbReference>
<dbReference type="InterPro" id="IPR010917">
    <property type="entry name" value="TonB_rcpt_CS"/>
</dbReference>
<dbReference type="GO" id="GO:0044718">
    <property type="term" value="P:siderophore transmembrane transport"/>
    <property type="evidence" value="ECO:0007669"/>
    <property type="project" value="TreeGrafter"/>
</dbReference>
<evidence type="ECO:0000259" key="13">
    <source>
        <dbReference type="Pfam" id="PF00593"/>
    </source>
</evidence>
<keyword evidence="7 12" id="KW-0798">TonB box</keyword>
<evidence type="ECO:0000313" key="15">
    <source>
        <dbReference type="EMBL" id="VUS70254.1"/>
    </source>
</evidence>
<evidence type="ECO:0000256" key="4">
    <source>
        <dbReference type="ARBA" id="ARBA00022452"/>
    </source>
</evidence>
<sequence length="695" mass="76903">MTTYGREKLLIGATVLLCAPVFAETDNKIEDVETIKVVASVKSTPKETSVYANKIAARQPELIKDILRDIPGVDVGGTNGFNQQIYMRGVSDKGINVTIDGARQMGDLFHHGGNLLIDPALLKQVDVSVGANSVVNGSGALGGAVKFTTVDASDLLRSGESFGARVKTGYDTNNDEWSNSLTLFGRVADRVDLLGYISRSDYDYGESGDGTRIGADGKDKSYLVKAGVDLFEGQKIKASAERVKSDGEYPFRAEFSYRPTTTANFQDYTPQNFIRETQTLSYEAVDGSGWIDLKVAGYHTKNELDRSQPHKNMAAAIRSGEASASVKKRWNSLNSGWVNNVETWGVNVDNRSEFQTGAFGHTLRVGYEWFQTKNHRDDYQYSSGRKTASWDGEKGTSNSGYLENAVQFGGLTLTPGIRYDHYQADMLGDQDQTFTEFSKAFGTEYRFESGFGLFANYTELFRAPDTTESIRVNSSEFNQKNRLDPETGDNKEVGIFFDRRGLIAQDDSLSIVGKYFRTHYDNLIVQTAVPGVSELTERFNAGNAVVDGYEASVNYAVNDIITRFSYSHISTDYKSPLMVEGVAKYGDILGRDTGDKYTVGLTYLLPKYDVAMHWNSLFYTRYKDAETKKPGYGVNDLAVEWAPTSGTLDGLTLSLGLYNIFDKNYVSHTSRNSYGVLGADYEPGRSFRASVAYQF</sequence>
<dbReference type="OrthoDB" id="6046653at2"/>
<comment type="subcellular location">
    <subcellularLocation>
        <location evidence="1 10">Cell outer membrane</location>
        <topology evidence="1 10">Multi-pass membrane protein</topology>
    </subcellularLocation>
</comment>
<dbReference type="NCBIfam" id="TIGR01785">
    <property type="entry name" value="TonB-hemin"/>
    <property type="match status" value="1"/>
</dbReference>
<dbReference type="Proteomes" id="UP000317374">
    <property type="component" value="Unassembled WGS sequence"/>
</dbReference>
<dbReference type="Pfam" id="PF00593">
    <property type="entry name" value="TonB_dep_Rec_b-barrel"/>
    <property type="match status" value="1"/>
</dbReference>
<dbReference type="Pfam" id="PF07715">
    <property type="entry name" value="Plug"/>
    <property type="match status" value="1"/>
</dbReference>
<evidence type="ECO:0000256" key="3">
    <source>
        <dbReference type="ARBA" id="ARBA00022448"/>
    </source>
</evidence>
<dbReference type="PANTHER" id="PTHR30069">
    <property type="entry name" value="TONB-DEPENDENT OUTER MEMBRANE RECEPTOR"/>
    <property type="match status" value="1"/>
</dbReference>
<dbReference type="PROSITE" id="PS01156">
    <property type="entry name" value="TONB_DEPENDENT_REC_2"/>
    <property type="match status" value="1"/>
</dbReference>
<keyword evidence="3 10" id="KW-0813">Transport</keyword>
<feature type="domain" description="TonB-dependent receptor plug" evidence="14">
    <location>
        <begin position="42"/>
        <end position="144"/>
    </location>
</feature>
<dbReference type="AlphaFoldDB" id="A0A564KLR8"/>
<protein>
    <submittedName>
        <fullName evidence="15">Heme/hemopexin utilization protein C</fullName>
    </submittedName>
</protein>
<evidence type="ECO:0000256" key="11">
    <source>
        <dbReference type="PROSITE-ProRule" id="PRU10144"/>
    </source>
</evidence>
<dbReference type="InterPro" id="IPR011276">
    <property type="entry name" value="TonB_haem/Hb_rcpt"/>
</dbReference>
<evidence type="ECO:0000256" key="7">
    <source>
        <dbReference type="ARBA" id="ARBA00023077"/>
    </source>
</evidence>
<dbReference type="Gene3D" id="2.170.130.10">
    <property type="entry name" value="TonB-dependent receptor, plug domain"/>
    <property type="match status" value="1"/>
</dbReference>
<dbReference type="InterPro" id="IPR037066">
    <property type="entry name" value="Plug_dom_sf"/>
</dbReference>
<feature type="domain" description="TonB-dependent receptor-like beta-barrel" evidence="13">
    <location>
        <begin position="245"/>
        <end position="660"/>
    </location>
</feature>
<proteinExistence type="inferred from homology"/>
<dbReference type="PROSITE" id="PS52016">
    <property type="entry name" value="TONB_DEPENDENT_REC_3"/>
    <property type="match status" value="1"/>
</dbReference>
<name>A0A564KLR8_9ENTR</name>
<organism evidence="15 16">
    <name type="scientific">Klebsiella huaxiensis</name>
    <dbReference type="NCBI Taxonomy" id="2153354"/>
    <lineage>
        <taxon>Bacteria</taxon>
        <taxon>Pseudomonadati</taxon>
        <taxon>Pseudomonadota</taxon>
        <taxon>Gammaproteobacteria</taxon>
        <taxon>Enterobacterales</taxon>
        <taxon>Enterobacteriaceae</taxon>
        <taxon>Klebsiella/Raoultella group</taxon>
        <taxon>Klebsiella</taxon>
    </lineage>
</organism>
<comment type="similarity">
    <text evidence="2 10 12">Belongs to the TonB-dependent receptor family.</text>
</comment>